<dbReference type="Proteomes" id="UP000324575">
    <property type="component" value="Unassembled WGS sequence"/>
</dbReference>
<sequence length="75" mass="8213">TTLKLVVDKDGNKTEVGNGTVPALKPYEKTKVNFSSKSIFEKGKEYAFTLTILSKGKIVSTYNFKKTPLVANGVE</sequence>
<comment type="caution">
    <text evidence="1">The sequence shown here is derived from an EMBL/GenBank/DDBJ whole genome shotgun (WGS) entry which is preliminary data.</text>
</comment>
<dbReference type="EMBL" id="SNRX01000101">
    <property type="protein sequence ID" value="KAA6300310.1"/>
    <property type="molecule type" value="Genomic_DNA"/>
</dbReference>
<reference evidence="1 2" key="1">
    <citation type="submission" date="2019-03" db="EMBL/GenBank/DDBJ databases">
        <title>Single cell metagenomics reveals metabolic interactions within the superorganism composed of flagellate Streblomastix strix and complex community of Bacteroidetes bacteria on its surface.</title>
        <authorList>
            <person name="Treitli S.C."/>
            <person name="Kolisko M."/>
            <person name="Husnik F."/>
            <person name="Keeling P."/>
            <person name="Hampl V."/>
        </authorList>
    </citation>
    <scope>NUCLEOTIDE SEQUENCE [LARGE SCALE GENOMIC DNA]</scope>
    <source>
        <strain evidence="1">St1</strain>
    </source>
</reference>
<dbReference type="AlphaFoldDB" id="A0A5M8NU80"/>
<proteinExistence type="predicted"/>
<gene>
    <name evidence="1" type="ORF">EZS26_003545</name>
</gene>
<protein>
    <submittedName>
        <fullName evidence="1">Uncharacterized protein</fullName>
    </submittedName>
</protein>
<feature type="non-terminal residue" evidence="1">
    <location>
        <position position="1"/>
    </location>
</feature>
<name>A0A5M8NU80_9BACT</name>
<evidence type="ECO:0000313" key="1">
    <source>
        <dbReference type="EMBL" id="KAA6300310.1"/>
    </source>
</evidence>
<evidence type="ECO:0000313" key="2">
    <source>
        <dbReference type="Proteomes" id="UP000324575"/>
    </source>
</evidence>
<accession>A0A5M8NU80</accession>
<organism evidence="1 2">
    <name type="scientific">Candidatus Ordinivivax streblomastigis</name>
    <dbReference type="NCBI Taxonomy" id="2540710"/>
    <lineage>
        <taxon>Bacteria</taxon>
        <taxon>Pseudomonadati</taxon>
        <taxon>Bacteroidota</taxon>
        <taxon>Bacteroidia</taxon>
        <taxon>Bacteroidales</taxon>
        <taxon>Candidatus Ordinivivax</taxon>
    </lineage>
</organism>